<dbReference type="InterPro" id="IPR022536">
    <property type="entry name" value="EspC"/>
</dbReference>
<dbReference type="EMBL" id="LQPJ01000103">
    <property type="protein sequence ID" value="ORW24088.1"/>
    <property type="molecule type" value="Genomic_DNA"/>
</dbReference>
<dbReference type="Gene3D" id="1.10.287.1060">
    <property type="entry name" value="ESAT-6-like"/>
    <property type="match status" value="1"/>
</dbReference>
<dbReference type="Proteomes" id="UP000193529">
    <property type="component" value="Unassembled WGS sequence"/>
</dbReference>
<accession>A0A1X1ZLB2</accession>
<proteinExistence type="predicted"/>
<keyword evidence="2" id="KW-1185">Reference proteome</keyword>
<protein>
    <recommendedName>
        <fullName evidence="3">ESX-1 secretion-associated protein</fullName>
    </recommendedName>
</protein>
<organism evidence="1 2">
    <name type="scientific">Mycobacterium palustre</name>
    <dbReference type="NCBI Taxonomy" id="153971"/>
    <lineage>
        <taxon>Bacteria</taxon>
        <taxon>Bacillati</taxon>
        <taxon>Actinomycetota</taxon>
        <taxon>Actinomycetes</taxon>
        <taxon>Mycobacteriales</taxon>
        <taxon>Mycobacteriaceae</taxon>
        <taxon>Mycobacterium</taxon>
        <taxon>Mycobacterium simiae complex</taxon>
    </lineage>
</organism>
<name>A0A1X1ZLB2_9MYCO</name>
<evidence type="ECO:0000313" key="2">
    <source>
        <dbReference type="Proteomes" id="UP000193529"/>
    </source>
</evidence>
<dbReference type="Pfam" id="PF10824">
    <property type="entry name" value="T7SS_ESX_EspC"/>
    <property type="match status" value="1"/>
</dbReference>
<dbReference type="GO" id="GO:0009306">
    <property type="term" value="P:protein secretion"/>
    <property type="evidence" value="ECO:0007669"/>
    <property type="project" value="InterPro"/>
</dbReference>
<evidence type="ECO:0008006" key="3">
    <source>
        <dbReference type="Google" id="ProtNLM"/>
    </source>
</evidence>
<dbReference type="SUPFAM" id="SSF140453">
    <property type="entry name" value="EsxAB dimer-like"/>
    <property type="match status" value="1"/>
</dbReference>
<gene>
    <name evidence="1" type="ORF">AWC19_10060</name>
</gene>
<reference evidence="1 2" key="1">
    <citation type="submission" date="2016-01" db="EMBL/GenBank/DDBJ databases">
        <title>The new phylogeny of the genus Mycobacterium.</title>
        <authorList>
            <person name="Tarcisio F."/>
            <person name="Conor M."/>
            <person name="Antonella G."/>
            <person name="Elisabetta G."/>
            <person name="Giulia F.S."/>
            <person name="Sara T."/>
            <person name="Anna F."/>
            <person name="Clotilde B."/>
            <person name="Roberto B."/>
            <person name="Veronica D.S."/>
            <person name="Fabio R."/>
            <person name="Monica P."/>
            <person name="Olivier J."/>
            <person name="Enrico T."/>
            <person name="Nicola S."/>
        </authorList>
    </citation>
    <scope>NUCLEOTIDE SEQUENCE [LARGE SCALE GENOMIC DNA]</scope>
    <source>
        <strain evidence="1 2">DSM 44572</strain>
    </source>
</reference>
<comment type="caution">
    <text evidence="1">The sequence shown here is derived from an EMBL/GenBank/DDBJ whole genome shotgun (WGS) entry which is preliminary data.</text>
</comment>
<sequence length="112" mass="11895">MVMGDDLRVDPIDARLAGEHVDTHAADLLAAHVAAHERTAAAQAGFIGESAAALAELAAHWKDETASHHGELCEHADKFRTAADKYDTTDTDARSNIDAAAEELAERMGMGM</sequence>
<evidence type="ECO:0000313" key="1">
    <source>
        <dbReference type="EMBL" id="ORW24088.1"/>
    </source>
</evidence>
<dbReference type="AlphaFoldDB" id="A0A1X1ZLB2"/>
<dbReference type="InterPro" id="IPR036689">
    <property type="entry name" value="ESAT-6-like_sf"/>
</dbReference>